<dbReference type="NCBIfam" id="TIGR00756">
    <property type="entry name" value="PPR"/>
    <property type="match status" value="4"/>
</dbReference>
<dbReference type="FunFam" id="1.25.40.10:FF:000073">
    <property type="entry name" value="Pentatricopeptide repeat-containing protein chloroplastic"/>
    <property type="match status" value="1"/>
</dbReference>
<dbReference type="PROSITE" id="PS51375">
    <property type="entry name" value="PPR"/>
    <property type="match status" value="2"/>
</dbReference>
<dbReference type="Pfam" id="PF13041">
    <property type="entry name" value="PPR_2"/>
    <property type="match status" value="3"/>
</dbReference>
<dbReference type="Proteomes" id="UP001372338">
    <property type="component" value="Unassembled WGS sequence"/>
</dbReference>
<organism evidence="3 4">
    <name type="scientific">Crotalaria pallida</name>
    <name type="common">Smooth rattlebox</name>
    <name type="synonym">Crotalaria striata</name>
    <dbReference type="NCBI Taxonomy" id="3830"/>
    <lineage>
        <taxon>Eukaryota</taxon>
        <taxon>Viridiplantae</taxon>
        <taxon>Streptophyta</taxon>
        <taxon>Embryophyta</taxon>
        <taxon>Tracheophyta</taxon>
        <taxon>Spermatophyta</taxon>
        <taxon>Magnoliopsida</taxon>
        <taxon>eudicotyledons</taxon>
        <taxon>Gunneridae</taxon>
        <taxon>Pentapetalae</taxon>
        <taxon>rosids</taxon>
        <taxon>fabids</taxon>
        <taxon>Fabales</taxon>
        <taxon>Fabaceae</taxon>
        <taxon>Papilionoideae</taxon>
        <taxon>50 kb inversion clade</taxon>
        <taxon>genistoids sensu lato</taxon>
        <taxon>core genistoids</taxon>
        <taxon>Crotalarieae</taxon>
        <taxon>Crotalaria</taxon>
    </lineage>
</organism>
<dbReference type="EMBL" id="JAYWIO010000003">
    <property type="protein sequence ID" value="KAK7274379.1"/>
    <property type="molecule type" value="Genomic_DNA"/>
</dbReference>
<keyword evidence="4" id="KW-1185">Reference proteome</keyword>
<accession>A0AAN9FDL0</accession>
<comment type="caution">
    <text evidence="3">The sequence shown here is derived from an EMBL/GenBank/DDBJ whole genome shotgun (WGS) entry which is preliminary data.</text>
</comment>
<evidence type="ECO:0000313" key="4">
    <source>
        <dbReference type="Proteomes" id="UP001372338"/>
    </source>
</evidence>
<dbReference type="InterPro" id="IPR011990">
    <property type="entry name" value="TPR-like_helical_dom_sf"/>
</dbReference>
<gene>
    <name evidence="3" type="ORF">RIF29_15464</name>
</gene>
<feature type="repeat" description="PPR" evidence="2">
    <location>
        <begin position="435"/>
        <end position="469"/>
    </location>
</feature>
<dbReference type="Pfam" id="PF01535">
    <property type="entry name" value="PPR"/>
    <property type="match status" value="5"/>
</dbReference>
<feature type="repeat" description="PPR" evidence="2">
    <location>
        <begin position="334"/>
        <end position="368"/>
    </location>
</feature>
<dbReference type="GO" id="GO:0009451">
    <property type="term" value="P:RNA modification"/>
    <property type="evidence" value="ECO:0007669"/>
    <property type="project" value="InterPro"/>
</dbReference>
<dbReference type="GO" id="GO:0003729">
    <property type="term" value="F:mRNA binding"/>
    <property type="evidence" value="ECO:0007669"/>
    <property type="project" value="UniProtKB-ARBA"/>
</dbReference>
<evidence type="ECO:0000256" key="1">
    <source>
        <dbReference type="ARBA" id="ARBA00022737"/>
    </source>
</evidence>
<dbReference type="PANTHER" id="PTHR47926:SF511">
    <property type="entry name" value="PENTATRICOPEPTIDE REPEAT-CONTAINING PROTEIN"/>
    <property type="match status" value="1"/>
</dbReference>
<dbReference type="InterPro" id="IPR046960">
    <property type="entry name" value="PPR_At4g14850-like_plant"/>
</dbReference>
<dbReference type="FunFam" id="1.25.40.10:FF:000285">
    <property type="entry name" value="Pentatricopeptide repeat-containing protein, chloroplastic"/>
    <property type="match status" value="1"/>
</dbReference>
<dbReference type="Gene3D" id="1.25.40.10">
    <property type="entry name" value="Tetratricopeptide repeat domain"/>
    <property type="match status" value="4"/>
</dbReference>
<dbReference type="Pfam" id="PF20431">
    <property type="entry name" value="E_motif"/>
    <property type="match status" value="1"/>
</dbReference>
<name>A0AAN9FDL0_CROPI</name>
<dbReference type="FunFam" id="1.25.40.10:FF:000642">
    <property type="entry name" value="Pentatricopeptide repeat-containing protein mitochondrial"/>
    <property type="match status" value="1"/>
</dbReference>
<dbReference type="PANTHER" id="PTHR47926">
    <property type="entry name" value="PENTATRICOPEPTIDE REPEAT-CONTAINING PROTEIN"/>
    <property type="match status" value="1"/>
</dbReference>
<reference evidence="3 4" key="1">
    <citation type="submission" date="2024-01" db="EMBL/GenBank/DDBJ databases">
        <title>The genomes of 5 underutilized Papilionoideae crops provide insights into root nodulation and disease resistanc.</title>
        <authorList>
            <person name="Yuan L."/>
        </authorList>
    </citation>
    <scope>NUCLEOTIDE SEQUENCE [LARGE SCALE GENOMIC DNA]</scope>
    <source>
        <strain evidence="3">ZHUSHIDOU_FW_LH</strain>
        <tissue evidence="3">Leaf</tissue>
    </source>
</reference>
<dbReference type="InterPro" id="IPR046848">
    <property type="entry name" value="E_motif"/>
</dbReference>
<dbReference type="FunFam" id="1.25.40.10:FF:000090">
    <property type="entry name" value="Pentatricopeptide repeat-containing protein, chloroplastic"/>
    <property type="match status" value="1"/>
</dbReference>
<evidence type="ECO:0000313" key="3">
    <source>
        <dbReference type="EMBL" id="KAK7274379.1"/>
    </source>
</evidence>
<evidence type="ECO:0000256" key="2">
    <source>
        <dbReference type="PROSITE-ProRule" id="PRU00708"/>
    </source>
</evidence>
<dbReference type="AlphaFoldDB" id="A0AAN9FDL0"/>
<dbReference type="InterPro" id="IPR002885">
    <property type="entry name" value="PPR_rpt"/>
</dbReference>
<keyword evidence="1" id="KW-0677">Repeat</keyword>
<evidence type="ECO:0008006" key="5">
    <source>
        <dbReference type="Google" id="ProtNLM"/>
    </source>
</evidence>
<proteinExistence type="predicted"/>
<protein>
    <recommendedName>
        <fullName evidence="5">Pentatricopeptide repeat protein</fullName>
    </recommendedName>
</protein>
<sequence length="653" mass="73317">MLCICKFDLKKQLQFPPTPYSLATQCFAFSSHQLYQWILHSRLRAHVPVPDETHFRDPDTVHLFCAKALKVSAKRAFLPEAKQLHTHLIKFGFCHVLSLQNQILSVYLKCKETEGADKLFEELPGRNVVSWNIMIRGIVGCGKDNGTNPHLGFSYFKRMLLEKVAPDDITFNGLIGVCAQFHDIDMGMQLHCFTEKLGFDLDCFVGNALIGLYGKCGLVEDARRVFNVVPCKDSVMWNVMIACYVLNCLSVDAFSMFNSMRLDGANGDEFTFSSLLSICDNKEDYDFGKQAHSLVLKQSFDSDVLVASALINMYAKNENITDARRVFDKMAIRNVVAWNTIIVGCGNNGDGNEVMKLLREMLREGFFPDELTISSTLSSCAYTCAITETLQAHAFAVKLSFQEFLSVSNSLISAYTKCGSITGAFKCYRLTAEPDVITWTSLVNAYAFHGLAKEATEMFEKMLSSGIIPDRISFLGVLSACAHCGLVTKGLRYFKLMTNVYHIVPDSEHYTCLVDLLGRYGLINEAFGLLSSMPMEVEPETLGAFIGSCKLHANIGLAEWAAEKLFIKEPEKVVNYAVMSNIYASHKHWYDVERVRKMIGEKRDAKVPGCSWIEIAHQVYSFVSSDKMKNQPEALEMYNTLKMLLGPMKEENI</sequence>